<feature type="domain" description="Helicase HerA central" evidence="1">
    <location>
        <begin position="124"/>
        <end position="402"/>
    </location>
</feature>
<dbReference type="Gene3D" id="3.40.50.300">
    <property type="entry name" value="P-loop containing nucleotide triphosphate hydrolases"/>
    <property type="match status" value="2"/>
</dbReference>
<dbReference type="PANTHER" id="PTHR42957">
    <property type="entry name" value="HELICASE MJ1565-RELATED"/>
    <property type="match status" value="1"/>
</dbReference>
<dbReference type="InterPro" id="IPR002789">
    <property type="entry name" value="HerA_central"/>
</dbReference>
<protein>
    <submittedName>
        <fullName evidence="2">ATP-binding protein</fullName>
    </submittedName>
</protein>
<dbReference type="AlphaFoldDB" id="A0A3S1JN42"/>
<dbReference type="SUPFAM" id="SSF52540">
    <property type="entry name" value="P-loop containing nucleoside triphosphate hydrolases"/>
    <property type="match status" value="1"/>
</dbReference>
<dbReference type="InterPro" id="IPR008571">
    <property type="entry name" value="HerA-like"/>
</dbReference>
<evidence type="ECO:0000259" key="1">
    <source>
        <dbReference type="Pfam" id="PF01935"/>
    </source>
</evidence>
<dbReference type="NCBIfam" id="NF042944">
    <property type="entry name" value="HerA_antiphage_2"/>
    <property type="match status" value="1"/>
</dbReference>
<sequence>MITKEEIAKVVCVLPNKIKIQVTDIEAFKENADSFSVGSYLRVSDSEDCALICIIENFAIEKTEDNRSQYILEAVPIGFLGSDKKFIRGGNNIAIPPTSVEPAKKDEIQNIYHAIEDKRKFCFSSLVQDTSIKVPINGDKFFNKHIAVVGSTGSGKSHTVAKIIQEVTVAKEGKYDGLNNSHIIIFDIHSEYKQAFPNANYIDVDNLNLPYWLMNGEELEELLVESGENQAYNQASILRRLITRNKQIKSGSDKVMFDTPVQFSIEEVANCIVNLSKETRNAKNPKSICIKNDAKEFVSDEEKFDFYFEKEFEFEEIKPQSINKGTYNDGTLEKFISRLRSKLSDKRLGFLLGGKVNKVTFEDTLTHILAYKGTEKANVTIIDLSGVPFEVLSITVSLISRLMFEYGYYYKKNMKSSNKSLTPLLLVYEEAHKYVPKNQAAKFNSSRLSIERIAKEGRKYGVTAMIVSQRPSEISESIFSQCNNFVSMRLTNPDDQNYVRRLLPDNLGPLTDALPTLREGEAIIIGDAIIMPSLVLMDRCEPEPSSNDIDYLQEWKKVWQNVNFDEISERWKK</sequence>
<dbReference type="Pfam" id="PF01935">
    <property type="entry name" value="DUF87"/>
    <property type="match status" value="1"/>
</dbReference>
<dbReference type="GO" id="GO:0005524">
    <property type="term" value="F:ATP binding"/>
    <property type="evidence" value="ECO:0007669"/>
    <property type="project" value="UniProtKB-KW"/>
</dbReference>
<keyword evidence="3" id="KW-1185">Reference proteome</keyword>
<dbReference type="OrthoDB" id="9806951at2"/>
<reference evidence="2 3" key="1">
    <citation type="submission" date="2018-12" db="EMBL/GenBank/DDBJ databases">
        <authorList>
            <person name="Sun L."/>
            <person name="Chen Z."/>
        </authorList>
    </citation>
    <scope>NUCLEOTIDE SEQUENCE [LARGE SCALE GENOMIC DNA]</scope>
    <source>
        <strain evidence="2 3">3-5-3</strain>
    </source>
</reference>
<organism evidence="2 3">
    <name type="scientific">Paenibacillus zeisoli</name>
    <dbReference type="NCBI Taxonomy" id="2496267"/>
    <lineage>
        <taxon>Bacteria</taxon>
        <taxon>Bacillati</taxon>
        <taxon>Bacillota</taxon>
        <taxon>Bacilli</taxon>
        <taxon>Bacillales</taxon>
        <taxon>Paenibacillaceae</taxon>
        <taxon>Paenibacillus</taxon>
    </lineage>
</organism>
<evidence type="ECO:0000313" key="2">
    <source>
        <dbReference type="EMBL" id="RUT30684.1"/>
    </source>
</evidence>
<dbReference type="EMBL" id="RZNX01000004">
    <property type="protein sequence ID" value="RUT30684.1"/>
    <property type="molecule type" value="Genomic_DNA"/>
</dbReference>
<dbReference type="InterPro" id="IPR027417">
    <property type="entry name" value="P-loop_NTPase"/>
</dbReference>
<dbReference type="Proteomes" id="UP000272464">
    <property type="component" value="Unassembled WGS sequence"/>
</dbReference>
<gene>
    <name evidence="2" type="ORF">EJP77_11650</name>
</gene>
<keyword evidence="2" id="KW-0067">ATP-binding</keyword>
<dbReference type="PANTHER" id="PTHR42957:SF1">
    <property type="entry name" value="HELICASE MJ1565-RELATED"/>
    <property type="match status" value="1"/>
</dbReference>
<evidence type="ECO:0000313" key="3">
    <source>
        <dbReference type="Proteomes" id="UP000272464"/>
    </source>
</evidence>
<accession>A0A3S1JN42</accession>
<name>A0A3S1JN42_9BACL</name>
<comment type="caution">
    <text evidence="2">The sequence shown here is derived from an EMBL/GenBank/DDBJ whole genome shotgun (WGS) entry which is preliminary data.</text>
</comment>
<proteinExistence type="predicted"/>
<keyword evidence="2" id="KW-0547">Nucleotide-binding</keyword>